<name>A0ABP8MS85_9BACT</name>
<protein>
    <submittedName>
        <fullName evidence="10">PspC domain-containing protein</fullName>
    </submittedName>
</protein>
<dbReference type="PANTHER" id="PTHR33885:SF3">
    <property type="entry name" value="PHAGE SHOCK PROTEIN C"/>
    <property type="match status" value="1"/>
</dbReference>
<evidence type="ECO:0000256" key="3">
    <source>
        <dbReference type="ARBA" id="ARBA00022692"/>
    </source>
</evidence>
<evidence type="ECO:0000256" key="5">
    <source>
        <dbReference type="ARBA" id="ARBA00023136"/>
    </source>
</evidence>
<proteinExistence type="predicted"/>
<dbReference type="Pfam" id="PF04024">
    <property type="entry name" value="PspC"/>
    <property type="match status" value="1"/>
</dbReference>
<evidence type="ECO:0000259" key="9">
    <source>
        <dbReference type="Pfam" id="PF18917"/>
    </source>
</evidence>
<evidence type="ECO:0000256" key="1">
    <source>
        <dbReference type="ARBA" id="ARBA00004162"/>
    </source>
</evidence>
<evidence type="ECO:0000256" key="4">
    <source>
        <dbReference type="ARBA" id="ARBA00022989"/>
    </source>
</evidence>
<dbReference type="PANTHER" id="PTHR33885">
    <property type="entry name" value="PHAGE SHOCK PROTEIN C"/>
    <property type="match status" value="1"/>
</dbReference>
<feature type="region of interest" description="Disordered" evidence="6">
    <location>
        <begin position="147"/>
        <end position="175"/>
    </location>
</feature>
<evidence type="ECO:0000256" key="7">
    <source>
        <dbReference type="SAM" id="Phobius"/>
    </source>
</evidence>
<comment type="subcellular location">
    <subcellularLocation>
        <location evidence="1">Cell membrane</location>
        <topology evidence="1">Single-pass membrane protein</topology>
    </subcellularLocation>
</comment>
<keyword evidence="2" id="KW-1003">Cell membrane</keyword>
<feature type="domain" description="Phage shock protein PspC N-terminal" evidence="8">
    <location>
        <begin position="3"/>
        <end position="60"/>
    </location>
</feature>
<accession>A0ABP8MS85</accession>
<evidence type="ECO:0000256" key="2">
    <source>
        <dbReference type="ARBA" id="ARBA00022475"/>
    </source>
</evidence>
<dbReference type="InterPro" id="IPR007168">
    <property type="entry name" value="Phageshock_PspC_N"/>
</dbReference>
<keyword evidence="4 7" id="KW-1133">Transmembrane helix</keyword>
<keyword evidence="5 7" id="KW-0472">Membrane</keyword>
<evidence type="ECO:0000259" key="8">
    <source>
        <dbReference type="Pfam" id="PF04024"/>
    </source>
</evidence>
<reference evidence="11" key="1">
    <citation type="journal article" date="2019" name="Int. J. Syst. Evol. Microbiol.">
        <title>The Global Catalogue of Microorganisms (GCM) 10K type strain sequencing project: providing services to taxonomists for standard genome sequencing and annotation.</title>
        <authorList>
            <consortium name="The Broad Institute Genomics Platform"/>
            <consortium name="The Broad Institute Genome Sequencing Center for Infectious Disease"/>
            <person name="Wu L."/>
            <person name="Ma J."/>
        </authorList>
    </citation>
    <scope>NUCLEOTIDE SEQUENCE [LARGE SCALE GENOMIC DNA]</scope>
    <source>
        <strain evidence="11">JCM 17927</strain>
    </source>
</reference>
<comment type="caution">
    <text evidence="10">The sequence shown here is derived from an EMBL/GenBank/DDBJ whole genome shotgun (WGS) entry which is preliminary data.</text>
</comment>
<keyword evidence="3 7" id="KW-0812">Transmembrane</keyword>
<evidence type="ECO:0000313" key="10">
    <source>
        <dbReference type="EMBL" id="GAA4453997.1"/>
    </source>
</evidence>
<evidence type="ECO:0000256" key="6">
    <source>
        <dbReference type="SAM" id="MobiDB-lite"/>
    </source>
</evidence>
<feature type="transmembrane region" description="Helical" evidence="7">
    <location>
        <begin position="123"/>
        <end position="141"/>
    </location>
</feature>
<dbReference type="InterPro" id="IPR043726">
    <property type="entry name" value="LiaI-LiaF-like_TM1"/>
</dbReference>
<feature type="domain" description="LiaI-LiaF-like transmembrane region" evidence="9">
    <location>
        <begin position="97"/>
        <end position="136"/>
    </location>
</feature>
<dbReference type="Pfam" id="PF18917">
    <property type="entry name" value="LiaI-LiaF-like_TM1"/>
    <property type="match status" value="1"/>
</dbReference>
<sequence length="175" mass="19750">MNKRLERIPEEGMIAGVSAGLARYFNIDPTIIRVLFVVGIFLPHFPSILIYIILWIALPERVFGTVGTYESSEPLTKRSFTMNPYPPQNNANSSGSIIGGIVLVLLGVFFLLDQWFDVDFGKLWPLILIAVGVWIIFKDRIRRNDPPYNRDEPPYTSGSNPYDVNNDPANPNNPL</sequence>
<dbReference type="InterPro" id="IPR052027">
    <property type="entry name" value="PspC"/>
</dbReference>
<feature type="compositionally biased region" description="Low complexity" evidence="6">
    <location>
        <begin position="160"/>
        <end position="175"/>
    </location>
</feature>
<gene>
    <name evidence="10" type="ORF">GCM10023189_19910</name>
</gene>
<evidence type="ECO:0000313" key="11">
    <source>
        <dbReference type="Proteomes" id="UP001501175"/>
    </source>
</evidence>
<dbReference type="EMBL" id="BAABHD010000023">
    <property type="protein sequence ID" value="GAA4453997.1"/>
    <property type="molecule type" value="Genomic_DNA"/>
</dbReference>
<dbReference type="RefSeq" id="WP_345243047.1">
    <property type="nucleotide sequence ID" value="NZ_BAABHD010000023.1"/>
</dbReference>
<organism evidence="10 11">
    <name type="scientific">Nibrella saemangeumensis</name>
    <dbReference type="NCBI Taxonomy" id="1084526"/>
    <lineage>
        <taxon>Bacteria</taxon>
        <taxon>Pseudomonadati</taxon>
        <taxon>Bacteroidota</taxon>
        <taxon>Cytophagia</taxon>
        <taxon>Cytophagales</taxon>
        <taxon>Spirosomataceae</taxon>
        <taxon>Nibrella</taxon>
    </lineage>
</organism>
<dbReference type="Proteomes" id="UP001501175">
    <property type="component" value="Unassembled WGS sequence"/>
</dbReference>
<feature type="transmembrane region" description="Helical" evidence="7">
    <location>
        <begin position="90"/>
        <end position="111"/>
    </location>
</feature>
<keyword evidence="11" id="KW-1185">Reference proteome</keyword>